<accession>A0A6I6MNT1</accession>
<keyword evidence="2" id="KW-1185">Reference proteome</keyword>
<dbReference type="KEGG" id="tsv:DSM104635_00018"/>
<organism evidence="1 2">
    <name type="scientific">Terricaulis silvestris</name>
    <dbReference type="NCBI Taxonomy" id="2686094"/>
    <lineage>
        <taxon>Bacteria</taxon>
        <taxon>Pseudomonadati</taxon>
        <taxon>Pseudomonadota</taxon>
        <taxon>Alphaproteobacteria</taxon>
        <taxon>Caulobacterales</taxon>
        <taxon>Caulobacteraceae</taxon>
        <taxon>Terricaulis</taxon>
    </lineage>
</organism>
<name>A0A6I6MNT1_9CAUL</name>
<evidence type="ECO:0000313" key="1">
    <source>
        <dbReference type="EMBL" id="QGZ93212.1"/>
    </source>
</evidence>
<evidence type="ECO:0008006" key="3">
    <source>
        <dbReference type="Google" id="ProtNLM"/>
    </source>
</evidence>
<dbReference type="AlphaFoldDB" id="A0A6I6MNT1"/>
<protein>
    <recommendedName>
        <fullName evidence="3">UrcA family protein</fullName>
    </recommendedName>
</protein>
<dbReference type="RefSeq" id="WP_158764229.1">
    <property type="nucleotide sequence ID" value="NZ_CP047045.1"/>
</dbReference>
<dbReference type="NCBIfam" id="TIGR04433">
    <property type="entry name" value="UrcA_uranyl"/>
    <property type="match status" value="1"/>
</dbReference>
<sequence length="120" mass="13637">MTIPGIDSREEIIEFRVSAPVFCALFICIALDIAPTAHATPESKTVRVDDLNRYSEAGAHELLRRIERAASEVCGESFARRYMAARRTYMECRRTTILTTVDRVDDERLNAAYITRYGAF</sequence>
<gene>
    <name evidence="1" type="ORF">DSM104635_00018</name>
</gene>
<dbReference type="EMBL" id="CP047045">
    <property type="protein sequence ID" value="QGZ93212.1"/>
    <property type="molecule type" value="Genomic_DNA"/>
</dbReference>
<evidence type="ECO:0000313" key="2">
    <source>
        <dbReference type="Proteomes" id="UP000431269"/>
    </source>
</evidence>
<reference evidence="2" key="1">
    <citation type="submission" date="2019-12" db="EMBL/GenBank/DDBJ databases">
        <title>Complete genome of Terracaulis silvestris 0127_4.</title>
        <authorList>
            <person name="Vieira S."/>
            <person name="Riedel T."/>
            <person name="Sproer C."/>
            <person name="Pascual J."/>
            <person name="Boedeker C."/>
            <person name="Overmann J."/>
        </authorList>
    </citation>
    <scope>NUCLEOTIDE SEQUENCE [LARGE SCALE GENOMIC DNA]</scope>
    <source>
        <strain evidence="2">0127_4</strain>
    </source>
</reference>
<dbReference type="InterPro" id="IPR030972">
    <property type="entry name" value="UrcA_uranyl"/>
</dbReference>
<proteinExistence type="predicted"/>
<dbReference type="Proteomes" id="UP000431269">
    <property type="component" value="Chromosome"/>
</dbReference>